<evidence type="ECO:0000313" key="2">
    <source>
        <dbReference type="EMBL" id="KAG2489707.1"/>
    </source>
</evidence>
<reference evidence="2" key="1">
    <citation type="journal article" date="2020" name="bioRxiv">
        <title>Comparative genomics of Chlamydomonas.</title>
        <authorList>
            <person name="Craig R.J."/>
            <person name="Hasan A.R."/>
            <person name="Ness R.W."/>
            <person name="Keightley P.D."/>
        </authorList>
    </citation>
    <scope>NUCLEOTIDE SEQUENCE</scope>
    <source>
        <strain evidence="2">CCAP 11/70</strain>
    </source>
</reference>
<dbReference type="PANTHER" id="PTHR36730">
    <property type="entry name" value="OS03G0210700 PROTEIN"/>
    <property type="match status" value="1"/>
</dbReference>
<dbReference type="PANTHER" id="PTHR36730:SF1">
    <property type="entry name" value="CATHEPSIN PROPEPTIDE INHIBITOR DOMAIN-CONTAINING PROTEIN"/>
    <property type="match status" value="1"/>
</dbReference>
<proteinExistence type="predicted"/>
<dbReference type="AlphaFoldDB" id="A0A835XRA7"/>
<evidence type="ECO:0000256" key="1">
    <source>
        <dbReference type="SAM" id="MobiDB-lite"/>
    </source>
</evidence>
<feature type="region of interest" description="Disordered" evidence="1">
    <location>
        <begin position="1"/>
        <end position="23"/>
    </location>
</feature>
<sequence>MPATLRCARPGASASLPSRSRRTTVTVTASHPSPVAVRLASAAASAALTASLLLGASPAALAVGLESVDLVPSSLEASPEVAEGKDVIRKKLAAEDEAFLQSNTLKELLKKSEANKEKNKRDIQNKYCFRQAELGVGDCGGLRFIPGLTENGKQKTPDWLNSLLGVEAPPEGSPAANDVTGGKTLKELIYDRTADE</sequence>
<name>A0A835XRA7_9CHLO</name>
<accession>A0A835XRA7</accession>
<evidence type="ECO:0000313" key="3">
    <source>
        <dbReference type="Proteomes" id="UP000612055"/>
    </source>
</evidence>
<protein>
    <submittedName>
        <fullName evidence="2">Uncharacterized protein</fullName>
    </submittedName>
</protein>
<organism evidence="2 3">
    <name type="scientific">Edaphochlamys debaryana</name>
    <dbReference type="NCBI Taxonomy" id="47281"/>
    <lineage>
        <taxon>Eukaryota</taxon>
        <taxon>Viridiplantae</taxon>
        <taxon>Chlorophyta</taxon>
        <taxon>core chlorophytes</taxon>
        <taxon>Chlorophyceae</taxon>
        <taxon>CS clade</taxon>
        <taxon>Chlamydomonadales</taxon>
        <taxon>Chlamydomonadales incertae sedis</taxon>
        <taxon>Edaphochlamys</taxon>
    </lineage>
</organism>
<dbReference type="EMBL" id="JAEHOE010000070">
    <property type="protein sequence ID" value="KAG2489707.1"/>
    <property type="molecule type" value="Genomic_DNA"/>
</dbReference>
<dbReference type="OrthoDB" id="2019425at2759"/>
<keyword evidence="3" id="KW-1185">Reference proteome</keyword>
<comment type="caution">
    <text evidence="2">The sequence shown here is derived from an EMBL/GenBank/DDBJ whole genome shotgun (WGS) entry which is preliminary data.</text>
</comment>
<dbReference type="Proteomes" id="UP000612055">
    <property type="component" value="Unassembled WGS sequence"/>
</dbReference>
<gene>
    <name evidence="2" type="ORF">HYH03_011814</name>
</gene>